<dbReference type="GeneID" id="130463987"/>
<evidence type="ECO:0000259" key="1">
    <source>
        <dbReference type="Pfam" id="PF13960"/>
    </source>
</evidence>
<reference evidence="3" key="2">
    <citation type="submission" date="2025-08" db="UniProtKB">
        <authorList>
            <consortium name="RefSeq"/>
        </authorList>
    </citation>
    <scope>IDENTIFICATION</scope>
    <source>
        <tissue evidence="3">Leaf</tissue>
    </source>
</reference>
<protein>
    <recommendedName>
        <fullName evidence="1">DUF4218 domain-containing protein</fullName>
    </recommendedName>
</protein>
<reference evidence="2" key="1">
    <citation type="journal article" date="2021" name="Nat. Commun.">
        <title>Genomic analyses provide insights into spinach domestication and the genetic basis of agronomic traits.</title>
        <authorList>
            <person name="Cai X."/>
            <person name="Sun X."/>
            <person name="Xu C."/>
            <person name="Sun H."/>
            <person name="Wang X."/>
            <person name="Ge C."/>
            <person name="Zhang Z."/>
            <person name="Wang Q."/>
            <person name="Fei Z."/>
            <person name="Jiao C."/>
            <person name="Wang Q."/>
        </authorList>
    </citation>
    <scope>NUCLEOTIDE SEQUENCE [LARGE SCALE GENOMIC DNA]</scope>
    <source>
        <strain evidence="2">cv. Varoflay</strain>
    </source>
</reference>
<evidence type="ECO:0000313" key="2">
    <source>
        <dbReference type="Proteomes" id="UP000813463"/>
    </source>
</evidence>
<sequence length="557" mass="64938">MHAALMSTVSDFPAYAMLSGWSTKGRKSCPCCHYDTQSRWLDYSRKFCYRETRIFLDPAHPWRHDKRNFNGEIEERTAPLQLKGTEIEELLRDFPNEFGKKQKKKPDEEVPWRKLPILFILPYWKHCTNRHNLDVMHIEKNIFDNIIGTLLDIPLKTKDHVSARRDLEVLKIMPELQPIGEGDDEEIPRSRFWLTLEKKRLFCRIIKNAKIPQGYASNISRCVQVNEGKITGYKSHDAHFCIYYLLPIALKITLPKDVATPLIRLCHFFKGIWNKAINPRVLDNLHNEIVESLGQLETIFPPSFFTVMVHLPVHLVEEIRLGGPVCSRCMYSIERYLHELKDDVRNKAYPEGSMAEAYWAKECLRFCDRYINQSNTPSNIVKPSISQPFFPNIGRPTWGKGRTTKKNQDGFMIDHATWVQAHQYVLFNSSCEEIEEYIRLQATSTKIFFSHSDHMASISSHRKRKWDSAQNHSKKFMDWFKEKVTYRLEQGDVVSDHVKWLSKGPSFVAKRYTGYSVNGYHFHTMKRDANSVSQNHGVTLTALTPSFSSSKYENPIL</sequence>
<accession>A0ABM3R101</accession>
<evidence type="ECO:0000313" key="3">
    <source>
        <dbReference type="RefSeq" id="XP_056689286.1"/>
    </source>
</evidence>
<keyword evidence="2" id="KW-1185">Reference proteome</keyword>
<dbReference type="InterPro" id="IPR025452">
    <property type="entry name" value="DUF4218"/>
</dbReference>
<dbReference type="PANTHER" id="PTHR48258">
    <property type="entry name" value="DUF4218 DOMAIN-CONTAINING PROTEIN-RELATED"/>
    <property type="match status" value="1"/>
</dbReference>
<name>A0ABM3R101_SPIOL</name>
<dbReference type="RefSeq" id="XP_056689286.1">
    <property type="nucleotide sequence ID" value="XM_056833308.1"/>
</dbReference>
<gene>
    <name evidence="3" type="primary">LOC130463987</name>
</gene>
<dbReference type="Pfam" id="PF13960">
    <property type="entry name" value="DUF4218"/>
    <property type="match status" value="1"/>
</dbReference>
<feature type="domain" description="DUF4218" evidence="1">
    <location>
        <begin position="274"/>
        <end position="379"/>
    </location>
</feature>
<dbReference type="PANTHER" id="PTHR48258:SF8">
    <property type="entry name" value="DUF4216 DOMAIN-CONTAINING PROTEIN"/>
    <property type="match status" value="1"/>
</dbReference>
<organism evidence="2 3">
    <name type="scientific">Spinacia oleracea</name>
    <name type="common">Spinach</name>
    <dbReference type="NCBI Taxonomy" id="3562"/>
    <lineage>
        <taxon>Eukaryota</taxon>
        <taxon>Viridiplantae</taxon>
        <taxon>Streptophyta</taxon>
        <taxon>Embryophyta</taxon>
        <taxon>Tracheophyta</taxon>
        <taxon>Spermatophyta</taxon>
        <taxon>Magnoliopsida</taxon>
        <taxon>eudicotyledons</taxon>
        <taxon>Gunneridae</taxon>
        <taxon>Pentapetalae</taxon>
        <taxon>Caryophyllales</taxon>
        <taxon>Chenopodiaceae</taxon>
        <taxon>Chenopodioideae</taxon>
        <taxon>Anserineae</taxon>
        <taxon>Spinacia</taxon>
    </lineage>
</organism>
<dbReference type="Proteomes" id="UP000813463">
    <property type="component" value="Chromosome 1"/>
</dbReference>
<proteinExistence type="predicted"/>
<dbReference type="InterPro" id="IPR004242">
    <property type="entry name" value="Transposase_21"/>
</dbReference>
<dbReference type="Pfam" id="PF02992">
    <property type="entry name" value="Transposase_21"/>
    <property type="match status" value="1"/>
</dbReference>